<evidence type="ECO:0000256" key="3">
    <source>
        <dbReference type="ARBA" id="ARBA00023306"/>
    </source>
</evidence>
<dbReference type="GO" id="GO:0000278">
    <property type="term" value="P:mitotic cell cycle"/>
    <property type="evidence" value="ECO:0007669"/>
    <property type="project" value="UniProtKB-ARBA"/>
</dbReference>
<keyword evidence="8" id="KW-1185">Reference proteome</keyword>
<reference evidence="7" key="1">
    <citation type="submission" date="2020-05" db="UniProtKB">
        <authorList>
            <consortium name="EnsemblMetazoa"/>
        </authorList>
    </citation>
    <scope>IDENTIFICATION</scope>
    <source>
        <strain evidence="7">Yale</strain>
    </source>
</reference>
<evidence type="ECO:0000259" key="6">
    <source>
        <dbReference type="SMART" id="SM01332"/>
    </source>
</evidence>
<evidence type="ECO:0000313" key="8">
    <source>
        <dbReference type="Proteomes" id="UP000092444"/>
    </source>
</evidence>
<dbReference type="Pfam" id="PF02984">
    <property type="entry name" value="Cyclin_C"/>
    <property type="match status" value="1"/>
</dbReference>
<dbReference type="CDD" id="cd20504">
    <property type="entry name" value="CYCLIN_CCNA_rpt1"/>
    <property type="match status" value="1"/>
</dbReference>
<dbReference type="EMBL" id="CCAG010004720">
    <property type="status" value="NOT_ANNOTATED_CDS"/>
    <property type="molecule type" value="Genomic_DNA"/>
</dbReference>
<dbReference type="EnsemblMetazoa" id="GMOY011299-RA">
    <property type="protein sequence ID" value="GMOY011299-PA"/>
    <property type="gene ID" value="GMOY011299"/>
</dbReference>
<dbReference type="InterPro" id="IPR013763">
    <property type="entry name" value="Cyclin-like_dom"/>
</dbReference>
<dbReference type="InterPro" id="IPR006671">
    <property type="entry name" value="Cyclin_N"/>
</dbReference>
<dbReference type="Pfam" id="PF00134">
    <property type="entry name" value="Cyclin_N"/>
    <property type="match status" value="1"/>
</dbReference>
<dbReference type="FunFam" id="1.10.472.10:FF:000001">
    <property type="entry name" value="G2/mitotic-specific cyclin"/>
    <property type="match status" value="1"/>
</dbReference>
<feature type="domain" description="Cyclin-like" evidence="5">
    <location>
        <begin position="411"/>
        <end position="493"/>
    </location>
</feature>
<protein>
    <submittedName>
        <fullName evidence="7">Uncharacterized protein</fullName>
    </submittedName>
</protein>
<sequence>MAAIYHITQDSEKENPRNKAMKEKLVTTNKSHVLQPLGASALGGPFKDQPNKQGRANFSLLNNNPNARVIISNSNNNAVGGGNTNIANNTSNKLAFRELGNVKAKDENAGYGGNRHTANLAVKKSIVEPMEQFKTFSVYEDKSDAIIDTHTTTVTNKQQPPHYPAAATIEPSHDVVEKENFYGEKQQQKKQQRVLAEKSDSLVQKYEENEYTLDTTPMSVSEILSPMSVDRSVINAQLFTDDSNSEEIADISESSSNKKLQLPRNDRQRFFEVVEYQRDILEYFRESEKKHRPKPHYMRRQADINYSMRAILVDWLVEVSEEYNLDTETLYLSVSYIDRFLSHMSVVRNKLQLVGTAAMYIASKYEEIYPPDVSEFVFITDDTYNKAQVLRMEQIILKILAFDLCTPTAYVFTSTYSVLIDIPDKVKYLTLYICELSLLEADPYLRFYPSIISAAALALARFVCDLNIWSTELEEITTYRLEDLKEVLLCLCKSHNAAVTLAQQAIPEKYKAEKLLAVSTIKPVDINEQQYDVILKNYNEMLENAKRSKELISTPLTAATVMTSTALTSPKFGITTIHNNIILTTMMLLFIN</sequence>
<evidence type="ECO:0000313" key="7">
    <source>
        <dbReference type="EnsemblMetazoa" id="GMOY011299-PA"/>
    </source>
</evidence>
<evidence type="ECO:0000256" key="2">
    <source>
        <dbReference type="ARBA" id="ARBA00023127"/>
    </source>
</evidence>
<dbReference type="PROSITE" id="PS00292">
    <property type="entry name" value="CYCLINS"/>
    <property type="match status" value="1"/>
</dbReference>
<evidence type="ECO:0000256" key="4">
    <source>
        <dbReference type="RuleBase" id="RU000383"/>
    </source>
</evidence>
<dbReference type="AlphaFoldDB" id="A0A1B0GDC4"/>
<keyword evidence="3" id="KW-0131">Cell cycle</keyword>
<dbReference type="SMART" id="SM01332">
    <property type="entry name" value="Cyclin_C"/>
    <property type="match status" value="1"/>
</dbReference>
<dbReference type="Proteomes" id="UP000092444">
    <property type="component" value="Unassembled WGS sequence"/>
</dbReference>
<dbReference type="InterPro" id="IPR036915">
    <property type="entry name" value="Cyclin-like_sf"/>
</dbReference>
<dbReference type="InterPro" id="IPR004367">
    <property type="entry name" value="Cyclin_C-dom"/>
</dbReference>
<dbReference type="VEuPathDB" id="VectorBase:GMOY011299"/>
<comment type="similarity">
    <text evidence="4">Belongs to the cyclin family.</text>
</comment>
<dbReference type="SUPFAM" id="SSF47954">
    <property type="entry name" value="Cyclin-like"/>
    <property type="match status" value="2"/>
</dbReference>
<evidence type="ECO:0000259" key="5">
    <source>
        <dbReference type="SMART" id="SM00385"/>
    </source>
</evidence>
<dbReference type="GO" id="GO:0051301">
    <property type="term" value="P:cell division"/>
    <property type="evidence" value="ECO:0007669"/>
    <property type="project" value="UniProtKB-KW"/>
</dbReference>
<proteinExistence type="inferred from homology"/>
<dbReference type="SMART" id="SM00385">
    <property type="entry name" value="CYCLIN"/>
    <property type="match status" value="2"/>
</dbReference>
<dbReference type="InterPro" id="IPR039361">
    <property type="entry name" value="Cyclin"/>
</dbReference>
<dbReference type="InterPro" id="IPR048258">
    <property type="entry name" value="Cyclins_cyclin-box"/>
</dbReference>
<feature type="domain" description="Cyclin C-terminal" evidence="6">
    <location>
        <begin position="407"/>
        <end position="524"/>
    </location>
</feature>
<organism evidence="7 8">
    <name type="scientific">Glossina morsitans morsitans</name>
    <name type="common">Savannah tsetse fly</name>
    <dbReference type="NCBI Taxonomy" id="37546"/>
    <lineage>
        <taxon>Eukaryota</taxon>
        <taxon>Metazoa</taxon>
        <taxon>Ecdysozoa</taxon>
        <taxon>Arthropoda</taxon>
        <taxon>Hexapoda</taxon>
        <taxon>Insecta</taxon>
        <taxon>Pterygota</taxon>
        <taxon>Neoptera</taxon>
        <taxon>Endopterygota</taxon>
        <taxon>Diptera</taxon>
        <taxon>Brachycera</taxon>
        <taxon>Muscomorpha</taxon>
        <taxon>Hippoboscoidea</taxon>
        <taxon>Glossinidae</taxon>
        <taxon>Glossina</taxon>
    </lineage>
</organism>
<dbReference type="PhylomeDB" id="A0A1B0GDC4"/>
<dbReference type="GO" id="GO:0005634">
    <property type="term" value="C:nucleus"/>
    <property type="evidence" value="ECO:0007669"/>
    <property type="project" value="UniProtKB-ARBA"/>
</dbReference>
<dbReference type="STRING" id="37546.A0A1B0GDC4"/>
<dbReference type="EMBL" id="CCAG010004719">
    <property type="status" value="NOT_ANNOTATED_CDS"/>
    <property type="molecule type" value="Genomic_DNA"/>
</dbReference>
<dbReference type="Gene3D" id="1.10.472.10">
    <property type="entry name" value="Cyclin-like"/>
    <property type="match status" value="2"/>
</dbReference>
<feature type="domain" description="Cyclin-like" evidence="5">
    <location>
        <begin position="314"/>
        <end position="398"/>
    </location>
</feature>
<dbReference type="PANTHER" id="PTHR10177">
    <property type="entry name" value="CYCLINS"/>
    <property type="match status" value="1"/>
</dbReference>
<keyword evidence="1" id="KW-0132">Cell division</keyword>
<name>A0A1B0GDC4_GLOMM</name>
<keyword evidence="2 4" id="KW-0195">Cyclin</keyword>
<evidence type="ECO:0000256" key="1">
    <source>
        <dbReference type="ARBA" id="ARBA00022618"/>
    </source>
</evidence>
<accession>A0A1B0GDC4</accession>